<sequence>MKTLKKVPKFKSETEESEFWSKHDLTDYFDLSKGKRVKFPNLKPSTKLISIRLPESLIEDIKVLANRNDVPYQSLIKVYLAESVKRARRSN</sequence>
<dbReference type="STRING" id="869212.Turpa_1341"/>
<dbReference type="AlphaFoldDB" id="I4B3Y2"/>
<name>I4B3Y2_TURPD</name>
<dbReference type="KEGG" id="tpx:Turpa_1341"/>
<protein>
    <submittedName>
        <fullName evidence="1">Uncharacterized protein</fullName>
    </submittedName>
</protein>
<organism evidence="1 2">
    <name type="scientific">Turneriella parva (strain ATCC BAA-1111 / DSM 21527 / NCTC 11395 / H)</name>
    <name type="common">Leptospira parva</name>
    <dbReference type="NCBI Taxonomy" id="869212"/>
    <lineage>
        <taxon>Bacteria</taxon>
        <taxon>Pseudomonadati</taxon>
        <taxon>Spirochaetota</taxon>
        <taxon>Spirochaetia</taxon>
        <taxon>Leptospirales</taxon>
        <taxon>Leptospiraceae</taxon>
        <taxon>Turneriella</taxon>
    </lineage>
</organism>
<dbReference type="RefSeq" id="WP_014802504.1">
    <property type="nucleotide sequence ID" value="NC_018020.1"/>
</dbReference>
<proteinExistence type="predicted"/>
<dbReference type="Pfam" id="PF12441">
    <property type="entry name" value="CopG_antitoxin"/>
    <property type="match status" value="1"/>
</dbReference>
<gene>
    <name evidence="1" type="ordered locus">Turpa_1341</name>
</gene>
<dbReference type="SUPFAM" id="SSF47598">
    <property type="entry name" value="Ribbon-helix-helix"/>
    <property type="match status" value="1"/>
</dbReference>
<dbReference type="EMBL" id="CP002959">
    <property type="protein sequence ID" value="AFM11989.1"/>
    <property type="molecule type" value="Genomic_DNA"/>
</dbReference>
<dbReference type="OrthoDB" id="5297245at2"/>
<keyword evidence="2" id="KW-1185">Reference proteome</keyword>
<evidence type="ECO:0000313" key="1">
    <source>
        <dbReference type="EMBL" id="AFM11989.1"/>
    </source>
</evidence>
<dbReference type="InterPro" id="IPR022148">
    <property type="entry name" value="CopG_antitoxin"/>
</dbReference>
<dbReference type="Proteomes" id="UP000006048">
    <property type="component" value="Chromosome"/>
</dbReference>
<accession>I4B3Y2</accession>
<reference evidence="1 2" key="1">
    <citation type="submission" date="2012-06" db="EMBL/GenBank/DDBJ databases">
        <title>The complete chromosome of genome of Turneriella parva DSM 21527.</title>
        <authorList>
            <consortium name="US DOE Joint Genome Institute (JGI-PGF)"/>
            <person name="Lucas S."/>
            <person name="Han J."/>
            <person name="Lapidus A."/>
            <person name="Bruce D."/>
            <person name="Goodwin L."/>
            <person name="Pitluck S."/>
            <person name="Peters L."/>
            <person name="Kyrpides N."/>
            <person name="Mavromatis K."/>
            <person name="Ivanova N."/>
            <person name="Mikhailova N."/>
            <person name="Chertkov O."/>
            <person name="Detter J.C."/>
            <person name="Tapia R."/>
            <person name="Han C."/>
            <person name="Land M."/>
            <person name="Hauser L."/>
            <person name="Markowitz V."/>
            <person name="Cheng J.-F."/>
            <person name="Hugenholtz P."/>
            <person name="Woyke T."/>
            <person name="Wu D."/>
            <person name="Gronow S."/>
            <person name="Wellnitz S."/>
            <person name="Brambilla E."/>
            <person name="Klenk H.-P."/>
            <person name="Eisen J.A."/>
        </authorList>
    </citation>
    <scope>NUCLEOTIDE SEQUENCE [LARGE SCALE GENOMIC DNA]</scope>
    <source>
        <strain evidence="2">ATCC BAA-1111 / DSM 21527 / NCTC 11395 / H</strain>
    </source>
</reference>
<evidence type="ECO:0000313" key="2">
    <source>
        <dbReference type="Proteomes" id="UP000006048"/>
    </source>
</evidence>
<dbReference type="HOGENOM" id="CLU_179401_0_0_12"/>
<dbReference type="InterPro" id="IPR010985">
    <property type="entry name" value="Ribbon_hlx_hlx"/>
</dbReference>
<dbReference type="PATRIC" id="fig|869212.3.peg.1331"/>
<dbReference type="GO" id="GO:0006355">
    <property type="term" value="P:regulation of DNA-templated transcription"/>
    <property type="evidence" value="ECO:0007669"/>
    <property type="project" value="InterPro"/>
</dbReference>